<dbReference type="InterPro" id="IPR034660">
    <property type="entry name" value="DinB/YfiT-like"/>
</dbReference>
<dbReference type="NCBIfam" id="TIGR03083">
    <property type="entry name" value="maleylpyruvate isomerase family mycothiol-dependent enzyme"/>
    <property type="match status" value="1"/>
</dbReference>
<dbReference type="InterPro" id="IPR024344">
    <property type="entry name" value="MDMPI_metal-binding"/>
</dbReference>
<dbReference type="EMBL" id="JARXVH010000002">
    <property type="protein sequence ID" value="MDH6213986.1"/>
    <property type="molecule type" value="Genomic_DNA"/>
</dbReference>
<dbReference type="InterPro" id="IPR017517">
    <property type="entry name" value="Maleyloyr_isom"/>
</dbReference>
<sequence>MTHDGPVSSLTFDRYCHEIGYQTDLLAGHVKGADGTAPVASCPGWDLDRLLRHVGGDHRWADEVVRTRADGPVPDEGVNDPSVYADIDAAALGAWLSDGAAALAAGLRAAGPRAQVWTPAEDRFTTAFWARRMAHETVVHRADAALATGAEFRLDDDLAADGIEEWLEFSTVSEAYEPQPGTSELLGAGRSLRFHAIGAGQWFVDLDGDRPTWRIGYGEAAVSLRGPVTDLLLLLYRRPAPAVEVRGDTDLLDLWLTRTGFWLEV</sequence>
<dbReference type="Pfam" id="PF11716">
    <property type="entry name" value="MDMPI_N"/>
    <property type="match status" value="1"/>
</dbReference>
<dbReference type="InterPro" id="IPR010872">
    <property type="entry name" value="MDMPI_C-term_domain"/>
</dbReference>
<protein>
    <submittedName>
        <fullName evidence="3">Uncharacterized protein (TIGR03083 family)</fullName>
    </submittedName>
</protein>
<evidence type="ECO:0000313" key="3">
    <source>
        <dbReference type="EMBL" id="MDH6213986.1"/>
    </source>
</evidence>
<dbReference type="SUPFAM" id="SSF109854">
    <property type="entry name" value="DinB/YfiT-like putative metalloenzymes"/>
    <property type="match status" value="1"/>
</dbReference>
<dbReference type="Pfam" id="PF07398">
    <property type="entry name" value="MDMPI_C"/>
    <property type="match status" value="1"/>
</dbReference>
<dbReference type="Proteomes" id="UP001160499">
    <property type="component" value="Unassembled WGS sequence"/>
</dbReference>
<evidence type="ECO:0000259" key="1">
    <source>
        <dbReference type="Pfam" id="PF07398"/>
    </source>
</evidence>
<dbReference type="PANTHER" id="PTHR40758:SF1">
    <property type="entry name" value="CONSERVED PROTEIN"/>
    <property type="match status" value="1"/>
</dbReference>
<evidence type="ECO:0000259" key="2">
    <source>
        <dbReference type="Pfam" id="PF11716"/>
    </source>
</evidence>
<name>A0ABT6LEF6_9ACTN</name>
<comment type="caution">
    <text evidence="3">The sequence shown here is derived from an EMBL/GenBank/DDBJ whole genome shotgun (WGS) entry which is preliminary data.</text>
</comment>
<gene>
    <name evidence="3" type="ORF">M2283_001269</name>
</gene>
<proteinExistence type="predicted"/>
<organism evidence="3 4">
    <name type="scientific">Streptomyces pseudovenezuelae</name>
    <dbReference type="NCBI Taxonomy" id="67350"/>
    <lineage>
        <taxon>Bacteria</taxon>
        <taxon>Bacillati</taxon>
        <taxon>Actinomycetota</taxon>
        <taxon>Actinomycetes</taxon>
        <taxon>Kitasatosporales</taxon>
        <taxon>Streptomycetaceae</taxon>
        <taxon>Streptomyces</taxon>
        <taxon>Streptomyces aurantiacus group</taxon>
    </lineage>
</organism>
<feature type="domain" description="MDMPI C-terminal" evidence="1">
    <location>
        <begin position="157"/>
        <end position="253"/>
    </location>
</feature>
<feature type="domain" description="Mycothiol-dependent maleylpyruvate isomerase metal-binding" evidence="2">
    <location>
        <begin position="22"/>
        <end position="145"/>
    </location>
</feature>
<evidence type="ECO:0000313" key="4">
    <source>
        <dbReference type="Proteomes" id="UP001160499"/>
    </source>
</evidence>
<keyword evidence="4" id="KW-1185">Reference proteome</keyword>
<dbReference type="PANTHER" id="PTHR40758">
    <property type="entry name" value="CONSERVED PROTEIN"/>
    <property type="match status" value="1"/>
</dbReference>
<accession>A0ABT6LEF6</accession>
<reference evidence="3 4" key="1">
    <citation type="submission" date="2023-04" db="EMBL/GenBank/DDBJ databases">
        <title>Forest soil microbial communities from Buena Vista Peninsula, Colon Province, Panama.</title>
        <authorList>
            <person name="Bouskill N."/>
        </authorList>
    </citation>
    <scope>NUCLEOTIDE SEQUENCE [LARGE SCALE GENOMIC DNA]</scope>
    <source>
        <strain evidence="3 4">GGS1</strain>
    </source>
</reference>